<dbReference type="PANTHER" id="PTHR28153">
    <property type="entry name" value="PROTEIN, PUTATIVE-RELATED"/>
    <property type="match status" value="1"/>
</dbReference>
<evidence type="ECO:0000259" key="2">
    <source>
        <dbReference type="Pfam" id="PF14831"/>
    </source>
</evidence>
<dbReference type="Proteomes" id="UP000044602">
    <property type="component" value="Unassembled WGS sequence"/>
</dbReference>
<gene>
    <name evidence="3" type="ORF">BN1708_009509</name>
</gene>
<dbReference type="InterPro" id="IPR028115">
    <property type="entry name" value="DUF4484"/>
</dbReference>
<dbReference type="EMBL" id="CVQH01001225">
    <property type="protein sequence ID" value="CRJ98884.1"/>
    <property type="molecule type" value="Genomic_DNA"/>
</dbReference>
<feature type="non-terminal residue" evidence="3">
    <location>
        <position position="1"/>
    </location>
</feature>
<feature type="region of interest" description="Disordered" evidence="1">
    <location>
        <begin position="183"/>
        <end position="218"/>
    </location>
</feature>
<name>A0A0G4KID4_VERLO</name>
<dbReference type="GO" id="GO:0005811">
    <property type="term" value="C:lipid droplet"/>
    <property type="evidence" value="ECO:0007669"/>
    <property type="project" value="TreeGrafter"/>
</dbReference>
<dbReference type="InterPro" id="IPR027417">
    <property type="entry name" value="P-loop_NTPase"/>
</dbReference>
<feature type="domain" description="DUF4484" evidence="2">
    <location>
        <begin position="74"/>
        <end position="273"/>
    </location>
</feature>
<dbReference type="AlphaFoldDB" id="A0A0G4KID4"/>
<proteinExistence type="predicted"/>
<feature type="compositionally biased region" description="Basic and acidic residues" evidence="1">
    <location>
        <begin position="14"/>
        <end position="23"/>
    </location>
</feature>
<accession>A0A0G4KID4</accession>
<dbReference type="Gene3D" id="3.40.50.300">
    <property type="entry name" value="P-loop containing nucleotide triphosphate hydrolases"/>
    <property type="match status" value="1"/>
</dbReference>
<protein>
    <recommendedName>
        <fullName evidence="2">DUF4484 domain-containing protein</fullName>
    </recommendedName>
</protein>
<keyword evidence="4" id="KW-1185">Reference proteome</keyword>
<feature type="region of interest" description="Disordered" evidence="1">
    <location>
        <begin position="114"/>
        <end position="151"/>
    </location>
</feature>
<evidence type="ECO:0000313" key="3">
    <source>
        <dbReference type="EMBL" id="CRJ98884.1"/>
    </source>
</evidence>
<dbReference type="InterPro" id="IPR053056">
    <property type="entry name" value="Lipid_Metab_Assoc_Protein"/>
</dbReference>
<dbReference type="STRING" id="100787.A0A0G4KID4"/>
<feature type="region of interest" description="Disordered" evidence="1">
    <location>
        <begin position="1"/>
        <end position="23"/>
    </location>
</feature>
<organism evidence="3 4">
    <name type="scientific">Verticillium longisporum</name>
    <name type="common">Verticillium dahliae var. longisporum</name>
    <dbReference type="NCBI Taxonomy" id="100787"/>
    <lineage>
        <taxon>Eukaryota</taxon>
        <taxon>Fungi</taxon>
        <taxon>Dikarya</taxon>
        <taxon>Ascomycota</taxon>
        <taxon>Pezizomycotina</taxon>
        <taxon>Sordariomycetes</taxon>
        <taxon>Hypocreomycetidae</taxon>
        <taxon>Glomerellales</taxon>
        <taxon>Plectosphaerellaceae</taxon>
        <taxon>Verticillium</taxon>
    </lineage>
</organism>
<dbReference type="PANTHER" id="PTHR28153:SF1">
    <property type="entry name" value="DUF4484 DOMAIN-CONTAINING PROTEIN"/>
    <property type="match status" value="1"/>
</dbReference>
<evidence type="ECO:0000313" key="4">
    <source>
        <dbReference type="Proteomes" id="UP000044602"/>
    </source>
</evidence>
<sequence>APGNTGTMGCGMSTEEKEGKARNEEIENQLKRDKMMQRNEIKMLLLEHTPDIHLTTGAFPSTGVDSDEALDKIVEPISWTALAYSGFLWWASAGEQGRSDEQEEAALDASLLADLGPSTPSMSAPSSGRRLSGGMGDSVNSLAGRRATLSTDDDEARRELAIIAYFHRLTTQMLSVMADAVDNSEQERYEDDEDEDTDAAVDESEESSPLQRGVTGREELGPVQLGIHAVESMGLDVWNGHDAHFVRELASLYFDREVRIEGKGVEVCGVRVC</sequence>
<feature type="compositionally biased region" description="Acidic residues" evidence="1">
    <location>
        <begin position="183"/>
        <end position="206"/>
    </location>
</feature>
<reference evidence="3 4" key="1">
    <citation type="submission" date="2015-05" db="EMBL/GenBank/DDBJ databases">
        <authorList>
            <person name="Wang D.B."/>
            <person name="Wang M."/>
        </authorList>
    </citation>
    <scope>NUCLEOTIDE SEQUENCE [LARGE SCALE GENOMIC DNA]</scope>
    <source>
        <strain evidence="3">VL1</strain>
    </source>
</reference>
<evidence type="ECO:0000256" key="1">
    <source>
        <dbReference type="SAM" id="MobiDB-lite"/>
    </source>
</evidence>
<dbReference type="Pfam" id="PF14831">
    <property type="entry name" value="DUF4484"/>
    <property type="match status" value="1"/>
</dbReference>